<name>A0A238U7U2_9FLAO</name>
<evidence type="ECO:0000256" key="1">
    <source>
        <dbReference type="SAM" id="MobiDB-lite"/>
    </source>
</evidence>
<dbReference type="EMBL" id="LT899436">
    <property type="protein sequence ID" value="SNR15076.1"/>
    <property type="molecule type" value="Genomic_DNA"/>
</dbReference>
<evidence type="ECO:0000313" key="4">
    <source>
        <dbReference type="Proteomes" id="UP000215214"/>
    </source>
</evidence>
<evidence type="ECO:0000313" key="3">
    <source>
        <dbReference type="EMBL" id="SNR15076.1"/>
    </source>
</evidence>
<dbReference type="PANTHER" id="PTHR30189">
    <property type="entry name" value="LPS-ASSEMBLY PROTEIN"/>
    <property type="match status" value="1"/>
</dbReference>
<protein>
    <recommendedName>
        <fullName evidence="2">LPS-assembly protein LptD central domain-containing protein</fullName>
    </recommendedName>
</protein>
<proteinExistence type="predicted"/>
<gene>
    <name evidence="3" type="ORF">TJEJU_1342</name>
</gene>
<dbReference type="GO" id="GO:1990351">
    <property type="term" value="C:transporter complex"/>
    <property type="evidence" value="ECO:0007669"/>
    <property type="project" value="TreeGrafter"/>
</dbReference>
<dbReference type="InterPro" id="IPR045659">
    <property type="entry name" value="LptD_2"/>
</dbReference>
<organism evidence="3 4">
    <name type="scientific">Tenacibaculum jejuense</name>
    <dbReference type="NCBI Taxonomy" id="584609"/>
    <lineage>
        <taxon>Bacteria</taxon>
        <taxon>Pseudomonadati</taxon>
        <taxon>Bacteroidota</taxon>
        <taxon>Flavobacteriia</taxon>
        <taxon>Flavobacteriales</taxon>
        <taxon>Flavobacteriaceae</taxon>
        <taxon>Tenacibaculum</taxon>
    </lineage>
</organism>
<dbReference type="Pfam" id="PF19838">
    <property type="entry name" value="LptD_2"/>
    <property type="match status" value="1"/>
</dbReference>
<sequence>MYILLILSFFCLKINFAQEIGKDKIPNQPVVKRDSAKALVKNSKLNIKKDSIPTIKSDSIVKDSIIKPKEVIDHIITHDAEDYTIQDAKNKTVTLYNNAHLVYGDIDLKAGKIIISYKNNTVYATGIKDSTGYAQRPVFKQGGQESEQDSILFNFKTKKALVYGVKTVQGEMITYGEKTKKVNDSTIYMSRLRFTTSKKDRPDYHIATNKAKLVPGKKIIVGGSNLVIADVPTPLYLPFAYFPLTEKRSSGFIIPSWGENNQQGFFLQNGGYYFAINDYFDLELTSDIYSNGSWALNASSNYNLRYKFSGGVSIRFQNLTNSIRGFSDFSKSTNFNITWNHQQDPKSSPNSNLRARVNVSSSSQFFRQSLNQIDQNQTLRNSFDSSISYYKKFVGTPFNMNVTLTHSQNSNNNIVNLTLPSLQVNMDRIYPFAGTGGVKKNALQKIGVTYTLQGRYSISTEEDNFFTSKMFEDARAGVQHEVRANTNIKAFKYFTLSPNFNYTDIWNFATIKKRFDPEQNRAVNDTINGFKRFNRYNFGVGLTTNIYGDFKFKGRIKAIRHTVRPTVSWSYAPNFAAPFQERVRDRSGIITYTPFDDNIGIFGQPSSGVSNLLNFGINNVIEAKVKPGEDDDSEEDKKITILNNLNFNTSYNMAADSLRWSNVNFSAGTQLFKNKMSVNLSGSLDPYQVTSQGVRIDKFNSSLFRLSSATLTANYSFSSKDFDKDNKDNKNQNNNPNNPPDVFGINDNQAINGFSTQQPSRPGEVKEKTADLYRSKIPWNLSFVYSTNYSNNGFNRAGIQNHTVGFNGSIDLTPKWKVNFRSSYDILNGAFSFTTLNFSRDLDSWRFNFNWVPFGNFTSYNFFIGVKSSMLSDLKWDKRQPPDRRLF</sequence>
<dbReference type="PANTHER" id="PTHR30189:SF1">
    <property type="entry name" value="LPS-ASSEMBLY PROTEIN LPTD"/>
    <property type="match status" value="1"/>
</dbReference>
<dbReference type="InterPro" id="IPR050218">
    <property type="entry name" value="LptD"/>
</dbReference>
<dbReference type="Proteomes" id="UP000215214">
    <property type="component" value="Chromosome TJEJU"/>
</dbReference>
<dbReference type="KEGG" id="tje:TJEJU_1342"/>
<keyword evidence="4" id="KW-1185">Reference proteome</keyword>
<feature type="domain" description="LPS-assembly protein LptD central" evidence="2">
    <location>
        <begin position="219"/>
        <end position="687"/>
    </location>
</feature>
<feature type="region of interest" description="Disordered" evidence="1">
    <location>
        <begin position="722"/>
        <end position="748"/>
    </location>
</feature>
<reference evidence="3 4" key="1">
    <citation type="submission" date="2017-07" db="EMBL/GenBank/DDBJ databases">
        <authorList>
            <person name="Sun Z.S."/>
            <person name="Albrecht U."/>
            <person name="Echele G."/>
            <person name="Lee C.C."/>
        </authorList>
    </citation>
    <scope>NUCLEOTIDE SEQUENCE [LARGE SCALE GENOMIC DNA]</scope>
    <source>
        <strain evidence="4">type strain: KCTC 22618</strain>
    </source>
</reference>
<evidence type="ECO:0000259" key="2">
    <source>
        <dbReference type="Pfam" id="PF19838"/>
    </source>
</evidence>
<dbReference type="AlphaFoldDB" id="A0A238U7U2"/>
<accession>A0A238U7U2</accession>
<dbReference type="GO" id="GO:0009279">
    <property type="term" value="C:cell outer membrane"/>
    <property type="evidence" value="ECO:0007669"/>
    <property type="project" value="TreeGrafter"/>
</dbReference>